<dbReference type="EMBL" id="KI912117">
    <property type="protein sequence ID" value="ETS76554.1"/>
    <property type="molecule type" value="Genomic_DNA"/>
</dbReference>
<dbReference type="HOGENOM" id="CLU_1548141_0_0_1"/>
<dbReference type="AlphaFoldDB" id="W3WRU6"/>
<keyword evidence="2" id="KW-1185">Reference proteome</keyword>
<evidence type="ECO:0000313" key="2">
    <source>
        <dbReference type="Proteomes" id="UP000030651"/>
    </source>
</evidence>
<dbReference type="GeneID" id="19276954"/>
<reference evidence="2" key="1">
    <citation type="journal article" date="2015" name="BMC Genomics">
        <title>Genomic and transcriptomic analysis of the endophytic fungus Pestalotiopsis fici reveals its lifestyle and high potential for synthesis of natural products.</title>
        <authorList>
            <person name="Wang X."/>
            <person name="Zhang X."/>
            <person name="Liu L."/>
            <person name="Xiang M."/>
            <person name="Wang W."/>
            <person name="Sun X."/>
            <person name="Che Y."/>
            <person name="Guo L."/>
            <person name="Liu G."/>
            <person name="Guo L."/>
            <person name="Wang C."/>
            <person name="Yin W.B."/>
            <person name="Stadler M."/>
            <person name="Zhang X."/>
            <person name="Liu X."/>
        </authorList>
    </citation>
    <scope>NUCLEOTIDE SEQUENCE [LARGE SCALE GENOMIC DNA]</scope>
    <source>
        <strain evidence="2">W106-1 / CGMCC3.15140</strain>
    </source>
</reference>
<dbReference type="Proteomes" id="UP000030651">
    <property type="component" value="Unassembled WGS sequence"/>
</dbReference>
<dbReference type="OrthoDB" id="3486565at2759"/>
<dbReference type="KEGG" id="pfy:PFICI_11941"/>
<accession>W3WRU6</accession>
<organism evidence="1 2">
    <name type="scientific">Pestalotiopsis fici (strain W106-1 / CGMCC3.15140)</name>
    <dbReference type="NCBI Taxonomy" id="1229662"/>
    <lineage>
        <taxon>Eukaryota</taxon>
        <taxon>Fungi</taxon>
        <taxon>Dikarya</taxon>
        <taxon>Ascomycota</taxon>
        <taxon>Pezizomycotina</taxon>
        <taxon>Sordariomycetes</taxon>
        <taxon>Xylariomycetidae</taxon>
        <taxon>Amphisphaeriales</taxon>
        <taxon>Sporocadaceae</taxon>
        <taxon>Pestalotiopsis</taxon>
    </lineage>
</organism>
<evidence type="ECO:0000313" key="1">
    <source>
        <dbReference type="EMBL" id="ETS76554.1"/>
    </source>
</evidence>
<proteinExistence type="predicted"/>
<gene>
    <name evidence="1" type="ORF">PFICI_11941</name>
</gene>
<protein>
    <submittedName>
        <fullName evidence="1">Uncharacterized protein</fullName>
    </submittedName>
</protein>
<sequence length="173" mass="19787">MRMRGRSRLKWELKNSTDMRESASNGCEGCEFFLAAIKQFSDTYQLSGAFEAFVKRAEPILFVSSGADSYSLETIIGDHFNHVCIELCAADQDASNVFREGRRLIPQDPNSPEVFELARLWLARCTQHDHCEAQEETPLPTRLIEVPDNPELPLRIYVTQQDSHSKYMALSHY</sequence>
<name>W3WRU6_PESFW</name>
<dbReference type="RefSeq" id="XP_007838713.1">
    <property type="nucleotide sequence ID" value="XM_007840522.1"/>
</dbReference>
<dbReference type="InParanoid" id="W3WRU6"/>